<evidence type="ECO:0000313" key="5">
    <source>
        <dbReference type="EMBL" id="ELK32444.1"/>
    </source>
</evidence>
<dbReference type="InterPro" id="IPR009003">
    <property type="entry name" value="Peptidase_S1_PA"/>
</dbReference>
<dbReference type="Pfam" id="PF00089">
    <property type="entry name" value="Trypsin"/>
    <property type="match status" value="1"/>
</dbReference>
<dbReference type="GO" id="GO:0005737">
    <property type="term" value="C:cytoplasm"/>
    <property type="evidence" value="ECO:0007669"/>
    <property type="project" value="TreeGrafter"/>
</dbReference>
<dbReference type="InterPro" id="IPR018114">
    <property type="entry name" value="TRYPSIN_HIS"/>
</dbReference>
<evidence type="ECO:0000313" key="6">
    <source>
        <dbReference type="Proteomes" id="UP000010556"/>
    </source>
</evidence>
<feature type="region of interest" description="Disordered" evidence="2">
    <location>
        <begin position="138"/>
        <end position="178"/>
    </location>
</feature>
<keyword evidence="3" id="KW-0732">Signal</keyword>
<dbReference type="PANTHER" id="PTHR24271">
    <property type="entry name" value="KALLIKREIN-RELATED"/>
    <property type="match status" value="1"/>
</dbReference>
<dbReference type="PROSITE" id="PS00134">
    <property type="entry name" value="TRYPSIN_HIS"/>
    <property type="match status" value="1"/>
</dbReference>
<accession>L5M183</accession>
<protein>
    <submittedName>
        <fullName evidence="5">Granzyme B</fullName>
    </submittedName>
</protein>
<dbReference type="EMBL" id="KB105273">
    <property type="protein sequence ID" value="ELK32444.1"/>
    <property type="molecule type" value="Genomic_DNA"/>
</dbReference>
<organism evidence="5 6">
    <name type="scientific">Myotis davidii</name>
    <name type="common">David's myotis</name>
    <dbReference type="NCBI Taxonomy" id="225400"/>
    <lineage>
        <taxon>Eukaryota</taxon>
        <taxon>Metazoa</taxon>
        <taxon>Chordata</taxon>
        <taxon>Craniata</taxon>
        <taxon>Vertebrata</taxon>
        <taxon>Euteleostomi</taxon>
        <taxon>Mammalia</taxon>
        <taxon>Eutheria</taxon>
        <taxon>Laurasiatheria</taxon>
        <taxon>Chiroptera</taxon>
        <taxon>Yangochiroptera</taxon>
        <taxon>Vespertilionidae</taxon>
        <taxon>Myotis</taxon>
    </lineage>
</organism>
<dbReference type="SMART" id="SM00020">
    <property type="entry name" value="Tryp_SPc"/>
    <property type="match status" value="1"/>
</dbReference>
<dbReference type="CDD" id="cd00190">
    <property type="entry name" value="Tryp_SPc"/>
    <property type="match status" value="1"/>
</dbReference>
<dbReference type="Gene3D" id="2.40.10.10">
    <property type="entry name" value="Trypsin-like serine proteases"/>
    <property type="match status" value="2"/>
</dbReference>
<dbReference type="MEROPS" id="S01.147"/>
<dbReference type="FunFam" id="2.40.10.10:FF:000005">
    <property type="entry name" value="Serine protease 37"/>
    <property type="match status" value="1"/>
</dbReference>
<dbReference type="Proteomes" id="UP000010556">
    <property type="component" value="Unassembled WGS sequence"/>
</dbReference>
<reference evidence="6" key="1">
    <citation type="journal article" date="2013" name="Science">
        <title>Comparative analysis of bat genomes provides insight into the evolution of flight and immunity.</title>
        <authorList>
            <person name="Zhang G."/>
            <person name="Cowled C."/>
            <person name="Shi Z."/>
            <person name="Huang Z."/>
            <person name="Bishop-Lilly K.A."/>
            <person name="Fang X."/>
            <person name="Wynne J.W."/>
            <person name="Xiong Z."/>
            <person name="Baker M.L."/>
            <person name="Zhao W."/>
            <person name="Tachedjian M."/>
            <person name="Zhu Y."/>
            <person name="Zhou P."/>
            <person name="Jiang X."/>
            <person name="Ng J."/>
            <person name="Yang L."/>
            <person name="Wu L."/>
            <person name="Xiao J."/>
            <person name="Feng Y."/>
            <person name="Chen Y."/>
            <person name="Sun X."/>
            <person name="Zhang Y."/>
            <person name="Marsh G.A."/>
            <person name="Crameri G."/>
            <person name="Broder C.C."/>
            <person name="Frey K.G."/>
            <person name="Wang L.F."/>
            <person name="Wang J."/>
        </authorList>
    </citation>
    <scope>NUCLEOTIDE SEQUENCE [LARGE SCALE GENOMIC DNA]</scope>
</reference>
<dbReference type="AlphaFoldDB" id="L5M183"/>
<keyword evidence="1" id="KW-1015">Disulfide bond</keyword>
<dbReference type="PANTHER" id="PTHR24271:SF58">
    <property type="entry name" value="DUODENASE-1"/>
    <property type="match status" value="1"/>
</dbReference>
<evidence type="ECO:0000259" key="4">
    <source>
        <dbReference type="PROSITE" id="PS50240"/>
    </source>
</evidence>
<dbReference type="InterPro" id="IPR001254">
    <property type="entry name" value="Trypsin_dom"/>
</dbReference>
<evidence type="ECO:0000256" key="1">
    <source>
        <dbReference type="ARBA" id="ARBA00023157"/>
    </source>
</evidence>
<feature type="domain" description="Peptidase S1" evidence="4">
    <location>
        <begin position="21"/>
        <end position="138"/>
    </location>
</feature>
<dbReference type="GO" id="GO:0004252">
    <property type="term" value="F:serine-type endopeptidase activity"/>
    <property type="evidence" value="ECO:0007669"/>
    <property type="project" value="InterPro"/>
</dbReference>
<dbReference type="InterPro" id="IPR043504">
    <property type="entry name" value="Peptidase_S1_PA_chymotrypsin"/>
</dbReference>
<sequence length="178" mass="19808">MQPLLLLLVFLLAPKAQAVKIIGGHEVKPHSRPYMAFLRIRISDRKRCGGFLVREDFVLTAAHCWGRSITVILGAHNIRKRERTQQVIPVKTAIRHPNYHPKVNDIMLLQGYDCARVPGHLLNENSCPLPSAAEEGYSDCCREPPQATQEGRAGEARDGVQSGRLGATQPEHQHSHTA</sequence>
<evidence type="ECO:0000256" key="2">
    <source>
        <dbReference type="SAM" id="MobiDB-lite"/>
    </source>
</evidence>
<evidence type="ECO:0000256" key="3">
    <source>
        <dbReference type="SAM" id="SignalP"/>
    </source>
</evidence>
<gene>
    <name evidence="5" type="ORF">MDA_GLEAN10004071</name>
</gene>
<dbReference type="eggNOG" id="KOG3627">
    <property type="taxonomic scope" value="Eukaryota"/>
</dbReference>
<keyword evidence="6" id="KW-1185">Reference proteome</keyword>
<dbReference type="PROSITE" id="PS50240">
    <property type="entry name" value="TRYPSIN_DOM"/>
    <property type="match status" value="1"/>
</dbReference>
<feature type="signal peptide" evidence="3">
    <location>
        <begin position="1"/>
        <end position="18"/>
    </location>
</feature>
<proteinExistence type="predicted"/>
<dbReference type="SUPFAM" id="SSF50494">
    <property type="entry name" value="Trypsin-like serine proteases"/>
    <property type="match status" value="1"/>
</dbReference>
<name>L5M183_MYODS</name>
<dbReference type="GO" id="GO:0006508">
    <property type="term" value="P:proteolysis"/>
    <property type="evidence" value="ECO:0007669"/>
    <property type="project" value="InterPro"/>
</dbReference>
<feature type="chain" id="PRO_5003970754" evidence="3">
    <location>
        <begin position="19"/>
        <end position="178"/>
    </location>
</feature>